<dbReference type="AlphaFoldDB" id="F4RKB3"/>
<dbReference type="VEuPathDB" id="FungiDB:MELLADRAFT_85966"/>
<dbReference type="GO" id="GO:0090158">
    <property type="term" value="P:endoplasmic reticulum membrane organization"/>
    <property type="evidence" value="ECO:0007669"/>
    <property type="project" value="TreeGrafter"/>
</dbReference>
<dbReference type="EMBL" id="GL883105">
    <property type="protein sequence ID" value="EGG07209.1"/>
    <property type="molecule type" value="Genomic_DNA"/>
</dbReference>
<sequence>MPKVVSRSAISTSEDKQALHSTSRLIVHYCLCGEFILVIDKPLNLLPRRPIDGTYIIRNISPKRSYKLNTQLNQTPILMKRDEGFEKQWRFNCFRCGLMIGYETKLEKDSFTYILPGALTEIQSSLPSDALDLDPAQTLKEQSH</sequence>
<accession>F4RKB3</accession>
<organism evidence="4">
    <name type="scientific">Melampsora larici-populina (strain 98AG31 / pathotype 3-4-7)</name>
    <name type="common">Poplar leaf rust fungus</name>
    <dbReference type="NCBI Taxonomy" id="747676"/>
    <lineage>
        <taxon>Eukaryota</taxon>
        <taxon>Fungi</taxon>
        <taxon>Dikarya</taxon>
        <taxon>Basidiomycota</taxon>
        <taxon>Pucciniomycotina</taxon>
        <taxon>Pucciniomycetes</taxon>
        <taxon>Pucciniales</taxon>
        <taxon>Melampsoraceae</taxon>
        <taxon>Melampsora</taxon>
    </lineage>
</organism>
<evidence type="ECO:0000313" key="3">
    <source>
        <dbReference type="EMBL" id="EGG07209.1"/>
    </source>
</evidence>
<dbReference type="HOGENOM" id="CLU_099571_2_0_1"/>
<dbReference type="STRING" id="747676.F4RKB3"/>
<keyword evidence="4" id="KW-1185">Reference proteome</keyword>
<protein>
    <recommendedName>
        <fullName evidence="2">STEEP1 domain-containing protein</fullName>
    </recommendedName>
</protein>
<evidence type="ECO:0000256" key="1">
    <source>
        <dbReference type="ARBA" id="ARBA00024205"/>
    </source>
</evidence>
<feature type="domain" description="STEEP1" evidence="2">
    <location>
        <begin position="21"/>
        <end position="127"/>
    </location>
</feature>
<comment type="similarity">
    <text evidence="1">Belongs to the STEEP1 family.</text>
</comment>
<dbReference type="PANTHER" id="PTHR46355:SF1">
    <property type="entry name" value="STING ER EXIT PROTEIN"/>
    <property type="match status" value="1"/>
</dbReference>
<name>F4RKB3_MELLP</name>
<dbReference type="PANTHER" id="PTHR46355">
    <property type="entry name" value="UPF0428 PROTEIN CXORF56"/>
    <property type="match status" value="1"/>
</dbReference>
<reference evidence="4" key="1">
    <citation type="journal article" date="2011" name="Proc. Natl. Acad. Sci. U.S.A.">
        <title>Obligate biotrophy features unraveled by the genomic analysis of rust fungi.</title>
        <authorList>
            <person name="Duplessis S."/>
            <person name="Cuomo C.A."/>
            <person name="Lin Y.-C."/>
            <person name="Aerts A."/>
            <person name="Tisserant E."/>
            <person name="Veneault-Fourrey C."/>
            <person name="Joly D.L."/>
            <person name="Hacquard S."/>
            <person name="Amselem J."/>
            <person name="Cantarel B.L."/>
            <person name="Chiu R."/>
            <person name="Coutinho P.M."/>
            <person name="Feau N."/>
            <person name="Field M."/>
            <person name="Frey P."/>
            <person name="Gelhaye E."/>
            <person name="Goldberg J."/>
            <person name="Grabherr M.G."/>
            <person name="Kodira C.D."/>
            <person name="Kohler A."/>
            <person name="Kuees U."/>
            <person name="Lindquist E.A."/>
            <person name="Lucas S.M."/>
            <person name="Mago R."/>
            <person name="Mauceli E."/>
            <person name="Morin E."/>
            <person name="Murat C."/>
            <person name="Pangilinan J.L."/>
            <person name="Park R."/>
            <person name="Pearson M."/>
            <person name="Quesneville H."/>
            <person name="Rouhier N."/>
            <person name="Sakthikumar S."/>
            <person name="Salamov A.A."/>
            <person name="Schmutz J."/>
            <person name="Selles B."/>
            <person name="Shapiro H."/>
            <person name="Tanguay P."/>
            <person name="Tuskan G.A."/>
            <person name="Henrissat B."/>
            <person name="Van de Peer Y."/>
            <person name="Rouze P."/>
            <person name="Ellis J.G."/>
            <person name="Dodds P.N."/>
            <person name="Schein J.E."/>
            <person name="Zhong S."/>
            <person name="Hamelin R.C."/>
            <person name="Grigoriev I.V."/>
            <person name="Szabo L.J."/>
            <person name="Martin F."/>
        </authorList>
    </citation>
    <scope>NUCLEOTIDE SEQUENCE [LARGE SCALE GENOMIC DNA]</scope>
    <source>
        <strain evidence="4">98AG31 / pathotype 3-4-7</strain>
    </source>
</reference>
<gene>
    <name evidence="3" type="ORF">MELLADRAFT_85966</name>
</gene>
<evidence type="ECO:0000259" key="2">
    <source>
        <dbReference type="Pfam" id="PF25809"/>
    </source>
</evidence>
<dbReference type="GeneID" id="18934029"/>
<evidence type="ECO:0000313" key="4">
    <source>
        <dbReference type="Proteomes" id="UP000001072"/>
    </source>
</evidence>
<dbReference type="GO" id="GO:0005737">
    <property type="term" value="C:cytoplasm"/>
    <property type="evidence" value="ECO:0007669"/>
    <property type="project" value="GOC"/>
</dbReference>
<dbReference type="KEGG" id="mlr:MELLADRAFT_85966"/>
<dbReference type="InParanoid" id="F4RKB3"/>
<dbReference type="InterPro" id="IPR029704">
    <property type="entry name" value="STEEP-like"/>
</dbReference>
<dbReference type="eggNOG" id="KOG4397">
    <property type="taxonomic scope" value="Eukaryota"/>
</dbReference>
<dbReference type="RefSeq" id="XP_007409651.1">
    <property type="nucleotide sequence ID" value="XM_007409589.1"/>
</dbReference>
<dbReference type="Proteomes" id="UP000001072">
    <property type="component" value="Unassembled WGS sequence"/>
</dbReference>
<dbReference type="InterPro" id="IPR057965">
    <property type="entry name" value="STEEP1_dom"/>
</dbReference>
<dbReference type="Pfam" id="PF25809">
    <property type="entry name" value="STEEP1"/>
    <property type="match status" value="1"/>
</dbReference>
<dbReference type="OrthoDB" id="418131at2759"/>
<dbReference type="GO" id="GO:0006888">
    <property type="term" value="P:endoplasmic reticulum to Golgi vesicle-mediated transport"/>
    <property type="evidence" value="ECO:0007669"/>
    <property type="project" value="TreeGrafter"/>
</dbReference>
<proteinExistence type="inferred from homology"/>